<feature type="compositionally biased region" description="Basic residues" evidence="1">
    <location>
        <begin position="155"/>
        <end position="170"/>
    </location>
</feature>
<keyword evidence="4" id="KW-1185">Reference proteome</keyword>
<evidence type="ECO:0000313" key="4">
    <source>
        <dbReference type="Proteomes" id="UP000233387"/>
    </source>
</evidence>
<keyword evidence="2" id="KW-0472">Membrane</keyword>
<organism evidence="3 4">
    <name type="scientific">Raineya orbicola</name>
    <dbReference type="NCBI Taxonomy" id="2016530"/>
    <lineage>
        <taxon>Bacteria</taxon>
        <taxon>Pseudomonadati</taxon>
        <taxon>Bacteroidota</taxon>
        <taxon>Cytophagia</taxon>
        <taxon>Cytophagales</taxon>
        <taxon>Raineyaceae</taxon>
        <taxon>Raineya</taxon>
    </lineage>
</organism>
<dbReference type="AlphaFoldDB" id="A0A2N3IJ57"/>
<gene>
    <name evidence="3" type="ORF">Rain11_0667</name>
</gene>
<feature type="region of interest" description="Disordered" evidence="1">
    <location>
        <begin position="149"/>
        <end position="177"/>
    </location>
</feature>
<reference evidence="3 4" key="1">
    <citation type="submission" date="2017-06" db="EMBL/GenBank/DDBJ databases">
        <title>Raineya orbicola gen. nov., sp. nov. a slightly thermophilic bacterium of the phylum Bacteroidetes and the description of Raineyaceae fam. nov.</title>
        <authorList>
            <person name="Albuquerque L."/>
            <person name="Polonia A.R.M."/>
            <person name="Barroso C."/>
            <person name="Froufe H.J.C."/>
            <person name="Lage O."/>
            <person name="Lobo-Da-Cunha A."/>
            <person name="Egas C."/>
            <person name="Da Costa M.S."/>
        </authorList>
    </citation>
    <scope>NUCLEOTIDE SEQUENCE [LARGE SCALE GENOMIC DNA]</scope>
    <source>
        <strain evidence="3 4">SPSPC-11</strain>
    </source>
</reference>
<comment type="caution">
    <text evidence="3">The sequence shown here is derived from an EMBL/GenBank/DDBJ whole genome shotgun (WGS) entry which is preliminary data.</text>
</comment>
<dbReference type="Proteomes" id="UP000233387">
    <property type="component" value="Unassembled WGS sequence"/>
</dbReference>
<evidence type="ECO:0008006" key="5">
    <source>
        <dbReference type="Google" id="ProtNLM"/>
    </source>
</evidence>
<keyword evidence="2" id="KW-0812">Transmembrane</keyword>
<accession>A0A2N3IJ57</accession>
<evidence type="ECO:0000256" key="1">
    <source>
        <dbReference type="SAM" id="MobiDB-lite"/>
    </source>
</evidence>
<evidence type="ECO:0000313" key="3">
    <source>
        <dbReference type="EMBL" id="PKQ70288.1"/>
    </source>
</evidence>
<proteinExistence type="predicted"/>
<dbReference type="EMBL" id="NKXO01000008">
    <property type="protein sequence ID" value="PKQ70288.1"/>
    <property type="molecule type" value="Genomic_DNA"/>
</dbReference>
<feature type="transmembrane region" description="Helical" evidence="2">
    <location>
        <begin position="25"/>
        <end position="43"/>
    </location>
</feature>
<name>A0A2N3IJ57_9BACT</name>
<protein>
    <recommendedName>
        <fullName evidence="5">DUF4890 domain-containing protein</fullName>
    </recommendedName>
</protein>
<sequence length="196" mass="23632">MSIKPQAVFYIKAINHLNYSLMKKSAFSFVFLIIWGVFFVAEAQRMPMRKNNRNFQPKTPEERAKILTNNLTKRLSLNGEQKEQIYQINLNTAREIDRLRKEAKAQRERGEKPEKGFYAKQVRELNQQRDQNISALLNNQQKVEYEKLKQERKEKMRKRMEKRRQMRKKLNKQDSGFLENDEDFEEMVLDEVEDEI</sequence>
<evidence type="ECO:0000256" key="2">
    <source>
        <dbReference type="SAM" id="Phobius"/>
    </source>
</evidence>
<keyword evidence="2" id="KW-1133">Transmembrane helix</keyword>